<dbReference type="InterPro" id="IPR036291">
    <property type="entry name" value="NAD(P)-bd_dom_sf"/>
</dbReference>
<dbReference type="PANTHER" id="PTHR47534:SF3">
    <property type="entry name" value="ALCOHOL DEHYDROGENASE-LIKE C-TERMINAL DOMAIN-CONTAINING PROTEIN"/>
    <property type="match status" value="1"/>
</dbReference>
<sequence length="303" mass="33342">MPPSFAAAREANAAFNPEYMPVMVVTGGTAGIGQAMVEALAHHLKGRLHVVIIGRNRAAGEKIIAGLPTVPESKYEVMICDIMIMKNVHALAAELLARLPKINFLVHCAGFDRFRGGRQETEDGIDDMMAVRYYNRFALTKDLLPLLRNAAAMGEITSVLCVLSAGLPFEADLEDLALKKTYGFMKAGIQTGAFNDLMVAEFARQDPEIAFSHIYPGFVFNGTMFGPGKLTTFLSIVFAPFIWGFTIPPEHNAEYMLFGLLSAKKGLNRFSKYGDDIGMKGFPRAKDGQRLLWEHSMKVTKSI</sequence>
<evidence type="ECO:0000256" key="1">
    <source>
        <dbReference type="ARBA" id="ARBA00023002"/>
    </source>
</evidence>
<dbReference type="InterPro" id="IPR052228">
    <property type="entry name" value="Sec_Metab_Biosynth_Oxidored"/>
</dbReference>
<dbReference type="Proteomes" id="UP000054270">
    <property type="component" value="Unassembled WGS sequence"/>
</dbReference>
<keyword evidence="1" id="KW-0560">Oxidoreductase</keyword>
<evidence type="ECO:0000313" key="2">
    <source>
        <dbReference type="EMBL" id="KJA14748.1"/>
    </source>
</evidence>
<name>A0A0D2LVA5_HYPSF</name>
<dbReference type="OMA" id="NRCATRM"/>
<evidence type="ECO:0008006" key="4">
    <source>
        <dbReference type="Google" id="ProtNLM"/>
    </source>
</evidence>
<dbReference type="STRING" id="945553.A0A0D2LVA5"/>
<dbReference type="Gene3D" id="3.40.50.720">
    <property type="entry name" value="NAD(P)-binding Rossmann-like Domain"/>
    <property type="match status" value="1"/>
</dbReference>
<dbReference type="AlphaFoldDB" id="A0A0D2LVA5"/>
<dbReference type="SUPFAM" id="SSF51735">
    <property type="entry name" value="NAD(P)-binding Rossmann-fold domains"/>
    <property type="match status" value="1"/>
</dbReference>
<dbReference type="EMBL" id="KN817666">
    <property type="protein sequence ID" value="KJA14748.1"/>
    <property type="molecule type" value="Genomic_DNA"/>
</dbReference>
<dbReference type="Pfam" id="PF00106">
    <property type="entry name" value="adh_short"/>
    <property type="match status" value="1"/>
</dbReference>
<proteinExistence type="predicted"/>
<dbReference type="OrthoDB" id="2898509at2759"/>
<protein>
    <recommendedName>
        <fullName evidence="4">Ketoreductase (KR) domain-containing protein</fullName>
    </recommendedName>
</protein>
<dbReference type="PANTHER" id="PTHR47534">
    <property type="entry name" value="YALI0E05731P"/>
    <property type="match status" value="1"/>
</dbReference>
<dbReference type="GO" id="GO:0016491">
    <property type="term" value="F:oxidoreductase activity"/>
    <property type="evidence" value="ECO:0007669"/>
    <property type="project" value="UniProtKB-KW"/>
</dbReference>
<dbReference type="PRINTS" id="PR00081">
    <property type="entry name" value="GDHRDH"/>
</dbReference>
<dbReference type="InterPro" id="IPR002347">
    <property type="entry name" value="SDR_fam"/>
</dbReference>
<accession>A0A0D2LVA5</accession>
<organism evidence="2 3">
    <name type="scientific">Hypholoma sublateritium (strain FD-334 SS-4)</name>
    <dbReference type="NCBI Taxonomy" id="945553"/>
    <lineage>
        <taxon>Eukaryota</taxon>
        <taxon>Fungi</taxon>
        <taxon>Dikarya</taxon>
        <taxon>Basidiomycota</taxon>
        <taxon>Agaricomycotina</taxon>
        <taxon>Agaricomycetes</taxon>
        <taxon>Agaricomycetidae</taxon>
        <taxon>Agaricales</taxon>
        <taxon>Agaricineae</taxon>
        <taxon>Strophariaceae</taxon>
        <taxon>Hypholoma</taxon>
    </lineage>
</organism>
<gene>
    <name evidence="2" type="ORF">HYPSUDRAFT_72399</name>
</gene>
<evidence type="ECO:0000313" key="3">
    <source>
        <dbReference type="Proteomes" id="UP000054270"/>
    </source>
</evidence>
<reference evidence="3" key="1">
    <citation type="submission" date="2014-04" db="EMBL/GenBank/DDBJ databases">
        <title>Evolutionary Origins and Diversification of the Mycorrhizal Mutualists.</title>
        <authorList>
            <consortium name="DOE Joint Genome Institute"/>
            <consortium name="Mycorrhizal Genomics Consortium"/>
            <person name="Kohler A."/>
            <person name="Kuo A."/>
            <person name="Nagy L.G."/>
            <person name="Floudas D."/>
            <person name="Copeland A."/>
            <person name="Barry K.W."/>
            <person name="Cichocki N."/>
            <person name="Veneault-Fourrey C."/>
            <person name="LaButti K."/>
            <person name="Lindquist E.A."/>
            <person name="Lipzen A."/>
            <person name="Lundell T."/>
            <person name="Morin E."/>
            <person name="Murat C."/>
            <person name="Riley R."/>
            <person name="Ohm R."/>
            <person name="Sun H."/>
            <person name="Tunlid A."/>
            <person name="Henrissat B."/>
            <person name="Grigoriev I.V."/>
            <person name="Hibbett D.S."/>
            <person name="Martin F."/>
        </authorList>
    </citation>
    <scope>NUCLEOTIDE SEQUENCE [LARGE SCALE GENOMIC DNA]</scope>
    <source>
        <strain evidence="3">FD-334 SS-4</strain>
    </source>
</reference>
<keyword evidence="3" id="KW-1185">Reference proteome</keyword>